<protein>
    <recommendedName>
        <fullName evidence="3">PqqD family protein</fullName>
    </recommendedName>
</protein>
<dbReference type="Proteomes" id="UP000277294">
    <property type="component" value="Unassembled WGS sequence"/>
</dbReference>
<evidence type="ECO:0008006" key="3">
    <source>
        <dbReference type="Google" id="ProtNLM"/>
    </source>
</evidence>
<dbReference type="RefSeq" id="WP_124079632.1">
    <property type="nucleotide sequence ID" value="NZ_UWPJ01000017.1"/>
</dbReference>
<gene>
    <name evidence="1" type="ORF">PIGHUM_02193</name>
</gene>
<evidence type="ECO:0000313" key="1">
    <source>
        <dbReference type="EMBL" id="VCU70126.1"/>
    </source>
</evidence>
<dbReference type="AlphaFoldDB" id="A0A3P4B3M7"/>
<evidence type="ECO:0000313" key="2">
    <source>
        <dbReference type="Proteomes" id="UP000277294"/>
    </source>
</evidence>
<organism evidence="1 2">
    <name type="scientific">Pigmentiphaga humi</name>
    <dbReference type="NCBI Taxonomy" id="2478468"/>
    <lineage>
        <taxon>Bacteria</taxon>
        <taxon>Pseudomonadati</taxon>
        <taxon>Pseudomonadota</taxon>
        <taxon>Betaproteobacteria</taxon>
        <taxon>Burkholderiales</taxon>
        <taxon>Alcaligenaceae</taxon>
        <taxon>Pigmentiphaga</taxon>
    </lineage>
</organism>
<accession>A0A3P4B3M7</accession>
<name>A0A3P4B3M7_9BURK</name>
<proteinExistence type="predicted"/>
<keyword evidence="2" id="KW-1185">Reference proteome</keyword>
<dbReference type="OrthoDB" id="74030at2"/>
<sequence length="102" mass="10657">MATIISNSRITLNPDVVFTDLGTEGVIMNSVTGEAFRLNSTGVLLWRACPADAATLAQILVQAWKISAEHAGADVAAWAQSLAGHALITIRNSDEPPANDAA</sequence>
<dbReference type="EMBL" id="UWPJ01000017">
    <property type="protein sequence ID" value="VCU70126.1"/>
    <property type="molecule type" value="Genomic_DNA"/>
</dbReference>
<dbReference type="InterPro" id="IPR008792">
    <property type="entry name" value="PQQD"/>
</dbReference>
<reference evidence="1 2" key="1">
    <citation type="submission" date="2018-10" db="EMBL/GenBank/DDBJ databases">
        <authorList>
            <person name="Criscuolo A."/>
        </authorList>
    </citation>
    <scope>NUCLEOTIDE SEQUENCE [LARGE SCALE GENOMIC DNA]</scope>
    <source>
        <strain evidence="1">DnA1</strain>
    </source>
</reference>
<dbReference type="Pfam" id="PF05402">
    <property type="entry name" value="PqqD"/>
    <property type="match status" value="1"/>
</dbReference>